<evidence type="ECO:0000313" key="2">
    <source>
        <dbReference type="WBParaSite" id="nRc.2.0.1.t23756-RA"/>
    </source>
</evidence>
<organism evidence="1 2">
    <name type="scientific">Romanomermis culicivorax</name>
    <name type="common">Nematode worm</name>
    <dbReference type="NCBI Taxonomy" id="13658"/>
    <lineage>
        <taxon>Eukaryota</taxon>
        <taxon>Metazoa</taxon>
        <taxon>Ecdysozoa</taxon>
        <taxon>Nematoda</taxon>
        <taxon>Enoplea</taxon>
        <taxon>Dorylaimia</taxon>
        <taxon>Mermithida</taxon>
        <taxon>Mermithoidea</taxon>
        <taxon>Mermithidae</taxon>
        <taxon>Romanomermis</taxon>
    </lineage>
</organism>
<dbReference type="AlphaFoldDB" id="A0A915JDS4"/>
<reference evidence="2" key="1">
    <citation type="submission" date="2022-11" db="UniProtKB">
        <authorList>
            <consortium name="WormBaseParasite"/>
        </authorList>
    </citation>
    <scope>IDENTIFICATION</scope>
</reference>
<name>A0A915JDS4_ROMCU</name>
<protein>
    <submittedName>
        <fullName evidence="2">Uncharacterized protein</fullName>
    </submittedName>
</protein>
<sequence>MTRMRERRSTFQGKINECSSEDGGNWSCSCCEKRCIQLSEKIGAIFFPSEVESDNLVYKLKVITRSLQCRKAVCEEICENSDGEKNFSMM</sequence>
<evidence type="ECO:0000313" key="1">
    <source>
        <dbReference type="Proteomes" id="UP000887565"/>
    </source>
</evidence>
<dbReference type="WBParaSite" id="nRc.2.0.1.t23756-RA">
    <property type="protein sequence ID" value="nRc.2.0.1.t23756-RA"/>
    <property type="gene ID" value="nRc.2.0.1.g23756"/>
</dbReference>
<proteinExistence type="predicted"/>
<dbReference type="Proteomes" id="UP000887565">
    <property type="component" value="Unplaced"/>
</dbReference>
<accession>A0A915JDS4</accession>
<keyword evidence="1" id="KW-1185">Reference proteome</keyword>